<dbReference type="InterPro" id="IPR036388">
    <property type="entry name" value="WH-like_DNA-bd_sf"/>
</dbReference>
<dbReference type="SUPFAM" id="SSF46785">
    <property type="entry name" value="Winged helix' DNA-binding domain"/>
    <property type="match status" value="1"/>
</dbReference>
<keyword evidence="7" id="KW-1185">Reference proteome</keyword>
<dbReference type="EMBL" id="BMQA01000062">
    <property type="protein sequence ID" value="GGJ60002.1"/>
    <property type="molecule type" value="Genomic_DNA"/>
</dbReference>
<comment type="caution">
    <text evidence="6">The sequence shown here is derived from an EMBL/GenBank/DDBJ whole genome shotgun (WGS) entry which is preliminary data.</text>
</comment>
<protein>
    <submittedName>
        <fullName evidence="6">LysR family transcriptional regulator</fullName>
    </submittedName>
</protein>
<dbReference type="FunFam" id="1.10.10.10:FF:000001">
    <property type="entry name" value="LysR family transcriptional regulator"/>
    <property type="match status" value="1"/>
</dbReference>
<dbReference type="AlphaFoldDB" id="A0A917LDE9"/>
<evidence type="ECO:0000256" key="3">
    <source>
        <dbReference type="ARBA" id="ARBA00023125"/>
    </source>
</evidence>
<keyword evidence="2" id="KW-0805">Transcription regulation</keyword>
<dbReference type="Gene3D" id="1.10.10.10">
    <property type="entry name" value="Winged helix-like DNA-binding domain superfamily/Winged helix DNA-binding domain"/>
    <property type="match status" value="1"/>
</dbReference>
<evidence type="ECO:0000259" key="5">
    <source>
        <dbReference type="PROSITE" id="PS50931"/>
    </source>
</evidence>
<dbReference type="Pfam" id="PF03466">
    <property type="entry name" value="LysR_substrate"/>
    <property type="match status" value="1"/>
</dbReference>
<dbReference type="GO" id="GO:0003700">
    <property type="term" value="F:DNA-binding transcription factor activity"/>
    <property type="evidence" value="ECO:0007669"/>
    <property type="project" value="InterPro"/>
</dbReference>
<accession>A0A917LDE9</accession>
<evidence type="ECO:0000256" key="4">
    <source>
        <dbReference type="ARBA" id="ARBA00023163"/>
    </source>
</evidence>
<gene>
    <name evidence="6" type="ORF">GCM10010121_083270</name>
</gene>
<evidence type="ECO:0000313" key="7">
    <source>
        <dbReference type="Proteomes" id="UP000657574"/>
    </source>
</evidence>
<feature type="domain" description="HTH lysR-type" evidence="5">
    <location>
        <begin position="1"/>
        <end position="53"/>
    </location>
</feature>
<dbReference type="Gene3D" id="3.40.190.10">
    <property type="entry name" value="Periplasmic binding protein-like II"/>
    <property type="match status" value="2"/>
</dbReference>
<dbReference type="GO" id="GO:0003677">
    <property type="term" value="F:DNA binding"/>
    <property type="evidence" value="ECO:0007669"/>
    <property type="project" value="UniProtKB-KW"/>
</dbReference>
<dbReference type="PROSITE" id="PS50931">
    <property type="entry name" value="HTH_LYSR"/>
    <property type="match status" value="1"/>
</dbReference>
<dbReference type="Proteomes" id="UP000657574">
    <property type="component" value="Unassembled WGS sequence"/>
</dbReference>
<evidence type="ECO:0000313" key="6">
    <source>
        <dbReference type="EMBL" id="GGJ60002.1"/>
    </source>
</evidence>
<dbReference type="InterPro" id="IPR000847">
    <property type="entry name" value="LysR_HTH_N"/>
</dbReference>
<keyword evidence="3" id="KW-0238">DNA-binding</keyword>
<dbReference type="CDD" id="cd08414">
    <property type="entry name" value="PBP2_LTTR_aromatics_like"/>
    <property type="match status" value="1"/>
</dbReference>
<comment type="similarity">
    <text evidence="1">Belongs to the LysR transcriptional regulatory family.</text>
</comment>
<dbReference type="Pfam" id="PF00126">
    <property type="entry name" value="HTH_1"/>
    <property type="match status" value="1"/>
</dbReference>
<evidence type="ECO:0000256" key="2">
    <source>
        <dbReference type="ARBA" id="ARBA00023015"/>
    </source>
</evidence>
<dbReference type="InterPro" id="IPR036390">
    <property type="entry name" value="WH_DNA-bd_sf"/>
</dbReference>
<dbReference type="GO" id="GO:0032993">
    <property type="term" value="C:protein-DNA complex"/>
    <property type="evidence" value="ECO:0007669"/>
    <property type="project" value="TreeGrafter"/>
</dbReference>
<organism evidence="6 7">
    <name type="scientific">Streptomyces brasiliensis</name>
    <dbReference type="NCBI Taxonomy" id="1954"/>
    <lineage>
        <taxon>Bacteria</taxon>
        <taxon>Bacillati</taxon>
        <taxon>Actinomycetota</taxon>
        <taxon>Actinomycetes</taxon>
        <taxon>Kitasatosporales</taxon>
        <taxon>Streptomycetaceae</taxon>
        <taxon>Streptomyces</taxon>
    </lineage>
</organism>
<proteinExistence type="inferred from homology"/>
<reference evidence="6" key="2">
    <citation type="submission" date="2020-09" db="EMBL/GenBank/DDBJ databases">
        <authorList>
            <person name="Sun Q."/>
            <person name="Ohkuma M."/>
        </authorList>
    </citation>
    <scope>NUCLEOTIDE SEQUENCE</scope>
    <source>
        <strain evidence="6">JCM 3086</strain>
    </source>
</reference>
<evidence type="ECO:0000256" key="1">
    <source>
        <dbReference type="ARBA" id="ARBA00009437"/>
    </source>
</evidence>
<name>A0A917LDE9_9ACTN</name>
<sequence>MRYFVEIVRHGSLSAAAKALHMSQPPLSTTLAALESELGVKLLERTGRGVIPTEAGQLLMERGEQIVRESDQLAAELKRHGMGVLGSLRLVAYMPYVQTVLPRVLAAYRRVAPSVDIQILDLRPEEALAGLEHGTVDVALMTTSNHDLSAQLNRSSVNMHRLGEVELVAVLPPRGTWPKVLSWSALAHHPIFAPPATSRFPGLGNLVLSELAQHSDRRPDIRTVNQHQAVLAQVSAGIGVAVSVHEATGTNVGCPVEIRPLSQGQRTLTLELVWPKQRELPEAVTRFLTLAREELAPRARGRS</sequence>
<dbReference type="PANTHER" id="PTHR30346:SF28">
    <property type="entry name" value="HTH-TYPE TRANSCRIPTIONAL REGULATOR CYNR"/>
    <property type="match status" value="1"/>
</dbReference>
<dbReference type="InterPro" id="IPR005119">
    <property type="entry name" value="LysR_subst-bd"/>
</dbReference>
<dbReference type="SUPFAM" id="SSF53850">
    <property type="entry name" value="Periplasmic binding protein-like II"/>
    <property type="match status" value="1"/>
</dbReference>
<reference evidence="6" key="1">
    <citation type="journal article" date="2014" name="Int. J. Syst. Evol. Microbiol.">
        <title>Complete genome sequence of Corynebacterium casei LMG S-19264T (=DSM 44701T), isolated from a smear-ripened cheese.</title>
        <authorList>
            <consortium name="US DOE Joint Genome Institute (JGI-PGF)"/>
            <person name="Walter F."/>
            <person name="Albersmeier A."/>
            <person name="Kalinowski J."/>
            <person name="Ruckert C."/>
        </authorList>
    </citation>
    <scope>NUCLEOTIDE SEQUENCE</scope>
    <source>
        <strain evidence="6">JCM 3086</strain>
    </source>
</reference>
<dbReference type="PRINTS" id="PR00039">
    <property type="entry name" value="HTHLYSR"/>
</dbReference>
<dbReference type="PANTHER" id="PTHR30346">
    <property type="entry name" value="TRANSCRIPTIONAL DUAL REGULATOR HCAR-RELATED"/>
    <property type="match status" value="1"/>
</dbReference>
<keyword evidence="4" id="KW-0804">Transcription</keyword>